<evidence type="ECO:0000259" key="13">
    <source>
        <dbReference type="PROSITE" id="PS50011"/>
    </source>
</evidence>
<dbReference type="InterPro" id="IPR007187">
    <property type="entry name" value="Nucleoporin_Nup133/Nup155_C"/>
</dbReference>
<dbReference type="FunFam" id="3.30.200.20:FF:000576">
    <property type="entry name" value="CBN-SEK-1 protein"/>
    <property type="match status" value="1"/>
</dbReference>
<evidence type="ECO:0000313" key="14">
    <source>
        <dbReference type="EMBL" id="KAF6200262.1"/>
    </source>
</evidence>
<comment type="similarity">
    <text evidence="2">Belongs to the non-repetitive/WGA-negative nucleoporin family.</text>
</comment>
<keyword evidence="10" id="KW-0539">Nucleus</keyword>
<dbReference type="SMART" id="SM00220">
    <property type="entry name" value="S_TKc"/>
    <property type="match status" value="1"/>
</dbReference>
<evidence type="ECO:0000256" key="4">
    <source>
        <dbReference type="ARBA" id="ARBA00022527"/>
    </source>
</evidence>
<dbReference type="Pfam" id="PF08801">
    <property type="entry name" value="Nucleoporin_N"/>
    <property type="match status" value="1"/>
</dbReference>
<accession>A0A8S9WU57</accession>
<dbReference type="InterPro" id="IPR042538">
    <property type="entry name" value="Nucleoporin_Nup155_C_3"/>
</dbReference>
<dbReference type="SUPFAM" id="SSF56112">
    <property type="entry name" value="Protein kinase-like (PK-like)"/>
    <property type="match status" value="1"/>
</dbReference>
<dbReference type="Proteomes" id="UP000466442">
    <property type="component" value="Unassembled WGS sequence"/>
</dbReference>
<dbReference type="Gene3D" id="1.20.58.1780">
    <property type="match status" value="1"/>
</dbReference>
<dbReference type="Gene3D" id="1.25.40.450">
    <property type="entry name" value="Nucleoporin, helical domain, N-terminal subdomain"/>
    <property type="match status" value="1"/>
</dbReference>
<keyword evidence="3" id="KW-0813">Transport</keyword>
<reference evidence="14" key="1">
    <citation type="journal article" date="2021" name="Mol. Ecol. Resour.">
        <title>Apolygus lucorum genome provides insights into omnivorousness and mesophyll feeding.</title>
        <authorList>
            <person name="Liu Y."/>
            <person name="Liu H."/>
            <person name="Wang H."/>
            <person name="Huang T."/>
            <person name="Liu B."/>
            <person name="Yang B."/>
            <person name="Yin L."/>
            <person name="Li B."/>
            <person name="Zhang Y."/>
            <person name="Zhang S."/>
            <person name="Jiang F."/>
            <person name="Zhang X."/>
            <person name="Ren Y."/>
            <person name="Wang B."/>
            <person name="Wang S."/>
            <person name="Lu Y."/>
            <person name="Wu K."/>
            <person name="Fan W."/>
            <person name="Wang G."/>
        </authorList>
    </citation>
    <scope>NUCLEOTIDE SEQUENCE</scope>
    <source>
        <strain evidence="14">12Hb</strain>
    </source>
</reference>
<sequence>MSGNLSQSYAPQSFPGGLPPPVLQTPPSQPNFTAPSQMMKPSDPSLDIAERMIDKFYMLDNMLPSLIDRMRITPESGVTASGVFDAEYPNPLEQPGQVQVNQLKIINKVPLPPEIVEQIGSINQNTLMGLFPEISRSWLAIDSDIYIWNFETGGDVAYYDGMNSAICSVGLVKPKPNVFQDFVSRLLVLSSPSEIIVVGVILAPVKGSNELNELQLTPEVIYTLPTDGVPIKVIKGTDSGRIFLGGRDGCLYEIVYQKEISWLGKRAKKVNHSRSSLSFLVPAFVSGAFTSNESLVDIVVDGSRNILYTLSDQGTIEAYDLGPDGSSGPSKVASVRHSTLESFTRILTTRLKETGACPPTADVGKLTTVTTLVTLSEADSPHLGVVGVTADGVRLYFSTGSPPPHRPSTLRLLHIRYPPPAMKSGEVMAFTSNANNASTFAPSSPMFPSAGDPMNPSSPTRNFQNATFGQNSEILTSCYHKSGTFLFATTNVSTAEDKLWCLSSDYFPLKPILSEDVQYHSLNAAAMLIGEYKTNLKVLDPFSAGHILQYQQSVPSNRFVILTPQGTEVYEKLRPVDILAEILRERNGPDCEEVKHYFMEMGNDQACAMALIIACTFQNQTNHVKLTEWATRAFFLYGGDPKEMIHPVHQMTHHFGSVPQSFRPNQVSTPLGGREKSIYSPNVLSSPIGSPGPVQMDNFGLQLSSKHNALYLYLVRIIRPLWSEKCVAPLHVKENKIYYTSSVTGSGVCRLTSRLLALKNFLEQNAARNDIFSNAPLGRDNMDRTASPGMSLRIQEKSSLDALKAFIDHATQVFGLWKVLCQHQIHLVINALPQEDKNMLLVSTYRDLVLCGKDLCASLINTVINLYLNQCASVDSLSSKLREVCPALYKTEDATCTKVNEILMGVKDVTDSDQKFRLLRSAIQLCKEVLPHMNHSSVCKQLVQHKYYDGVIEVCRDAANKVDPHNLAGSFVAKDQRPEDQAGSKAYLDRCNAYKDLASMLDDLFIKCQMGNNTISFDGSSPTQKVLEEVITKCLALEDESSHVVVYDWLVTRNLQASLVKFGQPSLERYLLHYPPDSALRDLLWQYHERAGNHARAAQILYQLATSRGDSIKLYQRQMYLAKAVMCMRSDGVGCAPNLGVFLHELEDLVQVARVQKQVLDKITSMSSRAAADEAIKKLNSNLLSLTELFTDFAEPFNLWECKLTVLDCAGHDDQELIKNIWNEIIKEELDQCTSSSPDEQLLVVMSKVKSIGLQFTIQSPCFPVYYLVWQLELLSCRLNVNKSHVHSIMLSIDVPFVVLLDIYDKMFVANEHCWINEGNEFHLIQVIASFADAFTHNTRIVPAGDRKSIAVQLQDLITSCLSSLYTKRETAQLRHTQHRRSLPFSAFFHQPTMSGRKLRPNLKLSVPDEAPVIAPPRNLDKRTTITINDEQFEVEADDLEKLCVLGQGAYGIVEKMRHKPTGTIMAVKRIPHNVNTVEQKRCLTDLDISMRSADCAHTVQFYGALFREGDVWICMEVMDMSLDKFYHKVYNSNMTIPEPILGTIALAVVSALHYLHSNLQVIHRDVKPSNILINRQGEVKMCDFGISGYLVDSVAKTLDAGCKPYMAPERIDPHGNPAHYDIRSDVWSLGISMVELATGTHPYSRWSTPFEQLKQVVNDPAPTLPAGGNFSSEFNDFINTVLKKKYEERPNYTQLLENPFLVAQKNSPTDISDFVSKVLDLPD</sequence>
<dbReference type="GO" id="GO:0004674">
    <property type="term" value="F:protein serine/threonine kinase activity"/>
    <property type="evidence" value="ECO:0007669"/>
    <property type="project" value="UniProtKB-KW"/>
</dbReference>
<evidence type="ECO:0000256" key="12">
    <source>
        <dbReference type="SAM" id="MobiDB-lite"/>
    </source>
</evidence>
<dbReference type="Pfam" id="PF00069">
    <property type="entry name" value="Pkinase"/>
    <property type="match status" value="1"/>
</dbReference>
<evidence type="ECO:0000256" key="9">
    <source>
        <dbReference type="ARBA" id="ARBA00022840"/>
    </source>
</evidence>
<keyword evidence="9 11" id="KW-0067">ATP-binding</keyword>
<dbReference type="InterPro" id="IPR011009">
    <property type="entry name" value="Kinase-like_dom_sf"/>
</dbReference>
<dbReference type="Gene3D" id="1.10.510.10">
    <property type="entry name" value="Transferase(Phosphotransferase) domain 1"/>
    <property type="match status" value="1"/>
</dbReference>
<dbReference type="Gene3D" id="3.30.200.20">
    <property type="entry name" value="Phosphorylase Kinase, domain 1"/>
    <property type="match status" value="1"/>
</dbReference>
<protein>
    <recommendedName>
        <fullName evidence="13">Protein kinase domain-containing protein</fullName>
    </recommendedName>
</protein>
<proteinExistence type="inferred from homology"/>
<dbReference type="PANTHER" id="PTHR10350:SF6">
    <property type="entry name" value="NUCLEAR PORE COMPLEX PROTEIN NUP155"/>
    <property type="match status" value="1"/>
</dbReference>
<comment type="subcellular location">
    <subcellularLocation>
        <location evidence="1">Nucleus</location>
    </subcellularLocation>
</comment>
<evidence type="ECO:0000256" key="2">
    <source>
        <dbReference type="ARBA" id="ARBA00007373"/>
    </source>
</evidence>
<evidence type="ECO:0000256" key="7">
    <source>
        <dbReference type="ARBA" id="ARBA00022741"/>
    </source>
</evidence>
<dbReference type="GO" id="GO:0017056">
    <property type="term" value="F:structural constituent of nuclear pore"/>
    <property type="evidence" value="ECO:0007669"/>
    <property type="project" value="InterPro"/>
</dbReference>
<dbReference type="PROSITE" id="PS50011">
    <property type="entry name" value="PROTEIN_KINASE_DOM"/>
    <property type="match status" value="1"/>
</dbReference>
<feature type="region of interest" description="Disordered" evidence="12">
    <location>
        <begin position="1"/>
        <end position="44"/>
    </location>
</feature>
<keyword evidence="8" id="KW-0418">Kinase</keyword>
<dbReference type="PROSITE" id="PS00108">
    <property type="entry name" value="PROTEIN_KINASE_ST"/>
    <property type="match status" value="1"/>
</dbReference>
<dbReference type="InterPro" id="IPR014908">
    <property type="entry name" value="Nucleoporin_Nup133/Nup155_N"/>
</dbReference>
<organism evidence="14 15">
    <name type="scientific">Apolygus lucorum</name>
    <name type="common">Small green plant bug</name>
    <name type="synonym">Lygocoris lucorum</name>
    <dbReference type="NCBI Taxonomy" id="248454"/>
    <lineage>
        <taxon>Eukaryota</taxon>
        <taxon>Metazoa</taxon>
        <taxon>Ecdysozoa</taxon>
        <taxon>Arthropoda</taxon>
        <taxon>Hexapoda</taxon>
        <taxon>Insecta</taxon>
        <taxon>Pterygota</taxon>
        <taxon>Neoptera</taxon>
        <taxon>Paraneoptera</taxon>
        <taxon>Hemiptera</taxon>
        <taxon>Heteroptera</taxon>
        <taxon>Panheteroptera</taxon>
        <taxon>Cimicomorpha</taxon>
        <taxon>Miridae</taxon>
        <taxon>Mirini</taxon>
        <taxon>Apolygus</taxon>
    </lineage>
</organism>
<evidence type="ECO:0000256" key="6">
    <source>
        <dbReference type="ARBA" id="ARBA00022679"/>
    </source>
</evidence>
<keyword evidence="6" id="KW-0808">Transferase</keyword>
<evidence type="ECO:0000256" key="11">
    <source>
        <dbReference type="PROSITE-ProRule" id="PRU10141"/>
    </source>
</evidence>
<dbReference type="FunFam" id="1.10.510.10:FF:000158">
    <property type="entry name" value="Dual specificity mitogen-activated protein kinase kinase 6"/>
    <property type="match status" value="1"/>
</dbReference>
<dbReference type="InterPro" id="IPR008271">
    <property type="entry name" value="Ser/Thr_kinase_AS"/>
</dbReference>
<dbReference type="Gene3D" id="1.25.40.440">
    <property type="entry name" value="Nucleoporin, helical domain, central subdomain"/>
    <property type="match status" value="1"/>
</dbReference>
<dbReference type="Gene3D" id="1.20.120.1880">
    <property type="entry name" value="Nucleoporin, helical C-terminal domain"/>
    <property type="match status" value="1"/>
</dbReference>
<evidence type="ECO:0000256" key="1">
    <source>
        <dbReference type="ARBA" id="ARBA00004123"/>
    </source>
</evidence>
<keyword evidence="4" id="KW-0723">Serine/threonine-protein kinase</keyword>
<dbReference type="GO" id="GO:0005524">
    <property type="term" value="F:ATP binding"/>
    <property type="evidence" value="ECO:0007669"/>
    <property type="project" value="UniProtKB-UniRule"/>
</dbReference>
<feature type="compositionally biased region" description="Pro residues" evidence="12">
    <location>
        <begin position="17"/>
        <end position="29"/>
    </location>
</feature>
<dbReference type="GO" id="GO:0006606">
    <property type="term" value="P:protein import into nucleus"/>
    <property type="evidence" value="ECO:0007669"/>
    <property type="project" value="TreeGrafter"/>
</dbReference>
<name>A0A8S9WU57_APOLU</name>
<feature type="compositionally biased region" description="Polar residues" evidence="12">
    <location>
        <begin position="1"/>
        <end position="11"/>
    </location>
</feature>
<dbReference type="InterPro" id="IPR004870">
    <property type="entry name" value="Nucleoporin_Nup155"/>
</dbReference>
<keyword evidence="15" id="KW-1185">Reference proteome</keyword>
<dbReference type="GO" id="GO:0044611">
    <property type="term" value="C:nuclear pore inner ring"/>
    <property type="evidence" value="ECO:0007669"/>
    <property type="project" value="TreeGrafter"/>
</dbReference>
<dbReference type="OrthoDB" id="338970at2759"/>
<evidence type="ECO:0000256" key="5">
    <source>
        <dbReference type="ARBA" id="ARBA00022553"/>
    </source>
</evidence>
<comment type="caution">
    <text evidence="14">The sequence shown here is derived from an EMBL/GenBank/DDBJ whole genome shotgun (WGS) entry which is preliminary data.</text>
</comment>
<dbReference type="InterPro" id="IPR000719">
    <property type="entry name" value="Prot_kinase_dom"/>
</dbReference>
<gene>
    <name evidence="14" type="ORF">GE061_006565</name>
</gene>
<evidence type="ECO:0000256" key="3">
    <source>
        <dbReference type="ARBA" id="ARBA00022448"/>
    </source>
</evidence>
<dbReference type="InterPro" id="IPR017441">
    <property type="entry name" value="Protein_kinase_ATP_BS"/>
</dbReference>
<dbReference type="CDD" id="cd06617">
    <property type="entry name" value="PKc_MKK3_6"/>
    <property type="match status" value="1"/>
</dbReference>
<dbReference type="EMBL" id="WIXP02000014">
    <property type="protein sequence ID" value="KAF6200262.1"/>
    <property type="molecule type" value="Genomic_DNA"/>
</dbReference>
<keyword evidence="7 11" id="KW-0547">Nucleotide-binding</keyword>
<evidence type="ECO:0000256" key="10">
    <source>
        <dbReference type="ARBA" id="ARBA00023242"/>
    </source>
</evidence>
<dbReference type="GO" id="GO:0036228">
    <property type="term" value="P:protein localization to nuclear inner membrane"/>
    <property type="evidence" value="ECO:0007669"/>
    <property type="project" value="TreeGrafter"/>
</dbReference>
<keyword evidence="5" id="KW-0597">Phosphoprotein</keyword>
<dbReference type="Pfam" id="PF03177">
    <property type="entry name" value="Nucleoporin_C"/>
    <property type="match status" value="1"/>
</dbReference>
<dbReference type="InterPro" id="IPR042537">
    <property type="entry name" value="Nucleoporin_Nup155_C_2"/>
</dbReference>
<evidence type="ECO:0000256" key="8">
    <source>
        <dbReference type="ARBA" id="ARBA00022777"/>
    </source>
</evidence>
<feature type="domain" description="Protein kinase" evidence="13">
    <location>
        <begin position="1440"/>
        <end position="1702"/>
    </location>
</feature>
<feature type="binding site" evidence="11">
    <location>
        <position position="1469"/>
    </location>
    <ligand>
        <name>ATP</name>
        <dbReference type="ChEBI" id="CHEBI:30616"/>
    </ligand>
</feature>
<dbReference type="PROSITE" id="PS00107">
    <property type="entry name" value="PROTEIN_KINASE_ATP"/>
    <property type="match status" value="1"/>
</dbReference>
<dbReference type="GO" id="GO:0006405">
    <property type="term" value="P:RNA export from nucleus"/>
    <property type="evidence" value="ECO:0007669"/>
    <property type="project" value="TreeGrafter"/>
</dbReference>
<dbReference type="GO" id="GO:0000972">
    <property type="term" value="P:transcription-dependent tethering of RNA polymerase II gene DNA at nuclear periphery"/>
    <property type="evidence" value="ECO:0007669"/>
    <property type="project" value="TreeGrafter"/>
</dbReference>
<dbReference type="PANTHER" id="PTHR10350">
    <property type="entry name" value="NUCLEAR PORE COMPLEX PROTEIN NUP155"/>
    <property type="match status" value="1"/>
</dbReference>
<dbReference type="InterPro" id="IPR042533">
    <property type="entry name" value="Nucleoporin_Nup155_C_1"/>
</dbReference>
<evidence type="ECO:0000313" key="15">
    <source>
        <dbReference type="Proteomes" id="UP000466442"/>
    </source>
</evidence>